<feature type="compositionally biased region" description="Polar residues" evidence="1">
    <location>
        <begin position="58"/>
        <end position="67"/>
    </location>
</feature>
<dbReference type="Proteomes" id="UP001596457">
    <property type="component" value="Unassembled WGS sequence"/>
</dbReference>
<accession>A0ABW2SFC2</accession>
<gene>
    <name evidence="3" type="ORF">ACFQU0_17385</name>
</gene>
<feature type="chain" id="PRO_5045339200" description="DUF4124 domain-containing protein" evidence="2">
    <location>
        <begin position="26"/>
        <end position="132"/>
    </location>
</feature>
<sequence>MKRTTAARSSLALAALLCLSPHAVAQQPVYRCNGTYTDQPCAGGHEVDIRPTEGAHSLSGQKKQSLEAQLRDATRSADQGVNKGVQQAHTAMKCQQLQKERMRLDQTSTGTELAGRRLEVRQQQFKLGCRRN</sequence>
<comment type="caution">
    <text evidence="3">The sequence shown here is derived from an EMBL/GenBank/DDBJ whole genome shotgun (WGS) entry which is preliminary data.</text>
</comment>
<feature type="signal peptide" evidence="2">
    <location>
        <begin position="1"/>
        <end position="25"/>
    </location>
</feature>
<evidence type="ECO:0000313" key="4">
    <source>
        <dbReference type="Proteomes" id="UP001596457"/>
    </source>
</evidence>
<name>A0ABW2SFC2_9BURK</name>
<keyword evidence="2" id="KW-0732">Signal</keyword>
<evidence type="ECO:0000256" key="2">
    <source>
        <dbReference type="SAM" id="SignalP"/>
    </source>
</evidence>
<evidence type="ECO:0000256" key="1">
    <source>
        <dbReference type="SAM" id="MobiDB-lite"/>
    </source>
</evidence>
<reference evidence="4" key="1">
    <citation type="journal article" date="2019" name="Int. J. Syst. Evol. Microbiol.">
        <title>The Global Catalogue of Microorganisms (GCM) 10K type strain sequencing project: providing services to taxonomists for standard genome sequencing and annotation.</title>
        <authorList>
            <consortium name="The Broad Institute Genomics Platform"/>
            <consortium name="The Broad Institute Genome Sequencing Center for Infectious Disease"/>
            <person name="Wu L."/>
            <person name="Ma J."/>
        </authorList>
    </citation>
    <scope>NUCLEOTIDE SEQUENCE [LARGE SCALE GENOMIC DNA]</scope>
    <source>
        <strain evidence="4">CCUG 53903</strain>
    </source>
</reference>
<organism evidence="3 4">
    <name type="scientific">Hydrogenophaga defluvii</name>
    <dbReference type="NCBI Taxonomy" id="249410"/>
    <lineage>
        <taxon>Bacteria</taxon>
        <taxon>Pseudomonadati</taxon>
        <taxon>Pseudomonadota</taxon>
        <taxon>Betaproteobacteria</taxon>
        <taxon>Burkholderiales</taxon>
        <taxon>Comamonadaceae</taxon>
        <taxon>Hydrogenophaga</taxon>
    </lineage>
</organism>
<proteinExistence type="predicted"/>
<evidence type="ECO:0008006" key="5">
    <source>
        <dbReference type="Google" id="ProtNLM"/>
    </source>
</evidence>
<keyword evidence="4" id="KW-1185">Reference proteome</keyword>
<protein>
    <recommendedName>
        <fullName evidence="5">DUF4124 domain-containing protein</fullName>
    </recommendedName>
</protein>
<feature type="region of interest" description="Disordered" evidence="1">
    <location>
        <begin position="47"/>
        <end position="82"/>
    </location>
</feature>
<dbReference type="EMBL" id="JBHTBZ010000056">
    <property type="protein sequence ID" value="MFC7462201.1"/>
    <property type="molecule type" value="Genomic_DNA"/>
</dbReference>
<dbReference type="RefSeq" id="WP_382202994.1">
    <property type="nucleotide sequence ID" value="NZ_JBHTBZ010000056.1"/>
</dbReference>
<evidence type="ECO:0000313" key="3">
    <source>
        <dbReference type="EMBL" id="MFC7462201.1"/>
    </source>
</evidence>